<gene>
    <name evidence="1" type="ORF">CDAR_36281</name>
</gene>
<keyword evidence="2" id="KW-1185">Reference proteome</keyword>
<accession>A0AAV4R7F5</accession>
<reference evidence="1 2" key="1">
    <citation type="submission" date="2021-06" db="EMBL/GenBank/DDBJ databases">
        <title>Caerostris darwini draft genome.</title>
        <authorList>
            <person name="Kono N."/>
            <person name="Arakawa K."/>
        </authorList>
    </citation>
    <scope>NUCLEOTIDE SEQUENCE [LARGE SCALE GENOMIC DNA]</scope>
</reference>
<proteinExistence type="predicted"/>
<comment type="caution">
    <text evidence="1">The sequence shown here is derived from an EMBL/GenBank/DDBJ whole genome shotgun (WGS) entry which is preliminary data.</text>
</comment>
<dbReference type="EMBL" id="BPLQ01005749">
    <property type="protein sequence ID" value="GIY16921.1"/>
    <property type="molecule type" value="Genomic_DNA"/>
</dbReference>
<dbReference type="AlphaFoldDB" id="A0AAV4R7F5"/>
<protein>
    <submittedName>
        <fullName evidence="1">Uncharacterized protein</fullName>
    </submittedName>
</protein>
<evidence type="ECO:0000313" key="1">
    <source>
        <dbReference type="EMBL" id="GIY16921.1"/>
    </source>
</evidence>
<sequence>MQEPTLVEKKNKGWGGGEKRPRFSSTLIFSLRVPGAIWEPNVTIFVIVSGGCPTNSCMPLPLQEKRGLIVSSFYSSIPPYFFDRKLVSSKTFLKKKVEYESMRDCVLGLSILNQKTHSRPGLQFKQGTLPNSINVGWVPLLGEQTCWGEFCGVN</sequence>
<name>A0AAV4R7F5_9ARAC</name>
<evidence type="ECO:0000313" key="2">
    <source>
        <dbReference type="Proteomes" id="UP001054837"/>
    </source>
</evidence>
<organism evidence="1 2">
    <name type="scientific">Caerostris darwini</name>
    <dbReference type="NCBI Taxonomy" id="1538125"/>
    <lineage>
        <taxon>Eukaryota</taxon>
        <taxon>Metazoa</taxon>
        <taxon>Ecdysozoa</taxon>
        <taxon>Arthropoda</taxon>
        <taxon>Chelicerata</taxon>
        <taxon>Arachnida</taxon>
        <taxon>Araneae</taxon>
        <taxon>Araneomorphae</taxon>
        <taxon>Entelegynae</taxon>
        <taxon>Araneoidea</taxon>
        <taxon>Araneidae</taxon>
        <taxon>Caerostris</taxon>
    </lineage>
</organism>
<dbReference type="Proteomes" id="UP001054837">
    <property type="component" value="Unassembled WGS sequence"/>
</dbReference>